<gene>
    <name evidence="1" type="ORF">O1611_g312</name>
</gene>
<evidence type="ECO:0000313" key="2">
    <source>
        <dbReference type="Proteomes" id="UP001153332"/>
    </source>
</evidence>
<protein>
    <submittedName>
        <fullName evidence="1">Uncharacterized protein</fullName>
    </submittedName>
</protein>
<sequence length="163" mass="18683">MPGTSRMPVSLREITQDIEKLLEAFHVTDMPTDEANVYRDTAECVISLYVALVRKMGDTILQRIVFTMAVRMKSRGNARGWRAIGPRTLRSNTRRVGIHRTSVVEPWPQFQQPRCPPLQYKRDLQYDATTVFVGYGVAAKGRGRRNRNNHLAERRPTPDSTKD</sequence>
<dbReference type="Proteomes" id="UP001153332">
    <property type="component" value="Unassembled WGS sequence"/>
</dbReference>
<reference evidence="1" key="1">
    <citation type="submission" date="2022-12" db="EMBL/GenBank/DDBJ databases">
        <title>Genome Sequence of Lasiodiplodia mahajangana.</title>
        <authorList>
            <person name="Buettner E."/>
        </authorList>
    </citation>
    <scope>NUCLEOTIDE SEQUENCE</scope>
    <source>
        <strain evidence="1">VT137</strain>
    </source>
</reference>
<keyword evidence="2" id="KW-1185">Reference proteome</keyword>
<organism evidence="1 2">
    <name type="scientific">Lasiodiplodia mahajangana</name>
    <dbReference type="NCBI Taxonomy" id="1108764"/>
    <lineage>
        <taxon>Eukaryota</taxon>
        <taxon>Fungi</taxon>
        <taxon>Dikarya</taxon>
        <taxon>Ascomycota</taxon>
        <taxon>Pezizomycotina</taxon>
        <taxon>Dothideomycetes</taxon>
        <taxon>Dothideomycetes incertae sedis</taxon>
        <taxon>Botryosphaeriales</taxon>
        <taxon>Botryosphaeriaceae</taxon>
        <taxon>Lasiodiplodia</taxon>
    </lineage>
</organism>
<name>A0ACC2K0X8_9PEZI</name>
<comment type="caution">
    <text evidence="1">The sequence shown here is derived from an EMBL/GenBank/DDBJ whole genome shotgun (WGS) entry which is preliminary data.</text>
</comment>
<dbReference type="EMBL" id="JAPUUL010000023">
    <property type="protein sequence ID" value="KAJ8133321.1"/>
    <property type="molecule type" value="Genomic_DNA"/>
</dbReference>
<accession>A0ACC2K0X8</accession>
<proteinExistence type="predicted"/>
<evidence type="ECO:0000313" key="1">
    <source>
        <dbReference type="EMBL" id="KAJ8133321.1"/>
    </source>
</evidence>